<accession>A0A6A3E916</accession>
<gene>
    <name evidence="2" type="ORF">PF009_g21105</name>
</gene>
<keyword evidence="1" id="KW-0732">Signal</keyword>
<protein>
    <recommendedName>
        <fullName evidence="4">Secreted protein</fullName>
    </recommendedName>
</protein>
<name>A0A6A3E916_9STRA</name>
<reference evidence="2 3" key="1">
    <citation type="submission" date="2018-08" db="EMBL/GenBank/DDBJ databases">
        <title>Genomic investigation of the strawberry pathogen Phytophthora fragariae indicates pathogenicity is determined by transcriptional variation in three key races.</title>
        <authorList>
            <person name="Adams T.M."/>
            <person name="Armitage A.D."/>
            <person name="Sobczyk M.K."/>
            <person name="Bates H.J."/>
            <person name="Dunwell J.M."/>
            <person name="Nellist C.F."/>
            <person name="Harrison R.J."/>
        </authorList>
    </citation>
    <scope>NUCLEOTIDE SEQUENCE [LARGE SCALE GENOMIC DNA]</scope>
    <source>
        <strain evidence="2 3">NOV-9</strain>
    </source>
</reference>
<feature type="chain" id="PRO_5025651832" description="Secreted protein" evidence="1">
    <location>
        <begin position="25"/>
        <end position="80"/>
    </location>
</feature>
<sequence length="80" mass="8976">MSANVSNAWTALYHFFIATSEVAAIIPTPSISCATFCAPNLSSASVETNDRPWQNCGDVIWRLHSSTRQTIHHIRLNLWF</sequence>
<dbReference type="AlphaFoldDB" id="A0A6A3E916"/>
<proteinExistence type="predicted"/>
<feature type="signal peptide" evidence="1">
    <location>
        <begin position="1"/>
        <end position="24"/>
    </location>
</feature>
<organism evidence="2 3">
    <name type="scientific">Phytophthora fragariae</name>
    <dbReference type="NCBI Taxonomy" id="53985"/>
    <lineage>
        <taxon>Eukaryota</taxon>
        <taxon>Sar</taxon>
        <taxon>Stramenopiles</taxon>
        <taxon>Oomycota</taxon>
        <taxon>Peronosporomycetes</taxon>
        <taxon>Peronosporales</taxon>
        <taxon>Peronosporaceae</taxon>
        <taxon>Phytophthora</taxon>
    </lineage>
</organism>
<dbReference type="EMBL" id="QXGF01001628">
    <property type="protein sequence ID" value="KAE8928766.1"/>
    <property type="molecule type" value="Genomic_DNA"/>
</dbReference>
<evidence type="ECO:0000256" key="1">
    <source>
        <dbReference type="SAM" id="SignalP"/>
    </source>
</evidence>
<dbReference type="Proteomes" id="UP000429523">
    <property type="component" value="Unassembled WGS sequence"/>
</dbReference>
<comment type="caution">
    <text evidence="2">The sequence shown here is derived from an EMBL/GenBank/DDBJ whole genome shotgun (WGS) entry which is preliminary data.</text>
</comment>
<evidence type="ECO:0000313" key="2">
    <source>
        <dbReference type="EMBL" id="KAE8928766.1"/>
    </source>
</evidence>
<evidence type="ECO:0008006" key="4">
    <source>
        <dbReference type="Google" id="ProtNLM"/>
    </source>
</evidence>
<evidence type="ECO:0000313" key="3">
    <source>
        <dbReference type="Proteomes" id="UP000429523"/>
    </source>
</evidence>